<evidence type="ECO:0000256" key="3">
    <source>
        <dbReference type="SAM" id="MobiDB-lite"/>
    </source>
</evidence>
<feature type="compositionally biased region" description="Acidic residues" evidence="3">
    <location>
        <begin position="654"/>
        <end position="665"/>
    </location>
</feature>
<feature type="region of interest" description="Disordered" evidence="3">
    <location>
        <begin position="955"/>
        <end position="1291"/>
    </location>
</feature>
<feature type="compositionally biased region" description="Low complexity" evidence="3">
    <location>
        <begin position="1236"/>
        <end position="1256"/>
    </location>
</feature>
<feature type="compositionally biased region" description="Polar residues" evidence="3">
    <location>
        <begin position="349"/>
        <end position="359"/>
    </location>
</feature>
<dbReference type="Gene3D" id="1.20.1260.60">
    <property type="entry name" value="Vacuolar protein sorting-associated protein Ist1"/>
    <property type="match status" value="1"/>
</dbReference>
<evidence type="ECO:0000313" key="5">
    <source>
        <dbReference type="Proteomes" id="UP001141806"/>
    </source>
</evidence>
<feature type="compositionally biased region" description="Polar residues" evidence="3">
    <location>
        <begin position="633"/>
        <end position="643"/>
    </location>
</feature>
<dbReference type="FunFam" id="1.20.1260.60:FF:000003">
    <property type="entry name" value="IST1-like protein isoform A"/>
    <property type="match status" value="1"/>
</dbReference>
<dbReference type="GO" id="GO:0015031">
    <property type="term" value="P:protein transport"/>
    <property type="evidence" value="ECO:0007669"/>
    <property type="project" value="InterPro"/>
</dbReference>
<feature type="compositionally biased region" description="Low complexity" evidence="3">
    <location>
        <begin position="414"/>
        <end position="424"/>
    </location>
</feature>
<feature type="compositionally biased region" description="Basic and acidic residues" evidence="3">
    <location>
        <begin position="564"/>
        <end position="580"/>
    </location>
</feature>
<dbReference type="OrthoDB" id="29853at2759"/>
<feature type="compositionally biased region" description="Polar residues" evidence="3">
    <location>
        <begin position="1214"/>
        <end position="1235"/>
    </location>
</feature>
<feature type="compositionally biased region" description="Polar residues" evidence="3">
    <location>
        <begin position="223"/>
        <end position="257"/>
    </location>
</feature>
<accession>A0A9Q0JUB7</accession>
<gene>
    <name evidence="4" type="ORF">NE237_028689</name>
</gene>
<dbReference type="InterPro" id="IPR042277">
    <property type="entry name" value="IST1-like"/>
</dbReference>
<keyword evidence="5" id="KW-1185">Reference proteome</keyword>
<dbReference type="Proteomes" id="UP001141806">
    <property type="component" value="Unassembled WGS sequence"/>
</dbReference>
<feature type="compositionally biased region" description="Polar residues" evidence="3">
    <location>
        <begin position="806"/>
        <end position="816"/>
    </location>
</feature>
<evidence type="ECO:0000256" key="1">
    <source>
        <dbReference type="ARBA" id="ARBA00005536"/>
    </source>
</evidence>
<feature type="compositionally biased region" description="Basic residues" evidence="3">
    <location>
        <begin position="1282"/>
        <end position="1291"/>
    </location>
</feature>
<dbReference type="PANTHER" id="PTHR12161">
    <property type="entry name" value="IST1 FAMILY MEMBER"/>
    <property type="match status" value="1"/>
</dbReference>
<feature type="compositionally biased region" description="Polar residues" evidence="3">
    <location>
        <begin position="881"/>
        <end position="890"/>
    </location>
</feature>
<evidence type="ECO:0000313" key="4">
    <source>
        <dbReference type="EMBL" id="KAJ4951857.1"/>
    </source>
</evidence>
<evidence type="ECO:0008006" key="6">
    <source>
        <dbReference type="Google" id="ProtNLM"/>
    </source>
</evidence>
<feature type="region of interest" description="Disordered" evidence="3">
    <location>
        <begin position="796"/>
        <end position="816"/>
    </location>
</feature>
<dbReference type="Pfam" id="PF03398">
    <property type="entry name" value="Ist1"/>
    <property type="match status" value="1"/>
</dbReference>
<organism evidence="4 5">
    <name type="scientific">Protea cynaroides</name>
    <dbReference type="NCBI Taxonomy" id="273540"/>
    <lineage>
        <taxon>Eukaryota</taxon>
        <taxon>Viridiplantae</taxon>
        <taxon>Streptophyta</taxon>
        <taxon>Embryophyta</taxon>
        <taxon>Tracheophyta</taxon>
        <taxon>Spermatophyta</taxon>
        <taxon>Magnoliopsida</taxon>
        <taxon>Proteales</taxon>
        <taxon>Proteaceae</taxon>
        <taxon>Protea</taxon>
    </lineage>
</organism>
<feature type="compositionally biased region" description="Polar residues" evidence="3">
    <location>
        <begin position="1188"/>
        <end position="1198"/>
    </location>
</feature>
<protein>
    <recommendedName>
        <fullName evidence="6">IST1-like protein</fullName>
    </recommendedName>
</protein>
<feature type="compositionally biased region" description="Polar residues" evidence="3">
    <location>
        <begin position="325"/>
        <end position="340"/>
    </location>
</feature>
<dbReference type="EMBL" id="JAMYWD010000012">
    <property type="protein sequence ID" value="KAJ4951857.1"/>
    <property type="molecule type" value="Genomic_DNA"/>
</dbReference>
<reference evidence="4" key="1">
    <citation type="journal article" date="2023" name="Plant J.">
        <title>The genome of the king protea, Protea cynaroides.</title>
        <authorList>
            <person name="Chang J."/>
            <person name="Duong T.A."/>
            <person name="Schoeman C."/>
            <person name="Ma X."/>
            <person name="Roodt D."/>
            <person name="Barker N."/>
            <person name="Li Z."/>
            <person name="Van de Peer Y."/>
            <person name="Mizrachi E."/>
        </authorList>
    </citation>
    <scope>NUCLEOTIDE SEQUENCE</scope>
    <source>
        <tissue evidence="4">Young leaves</tissue>
    </source>
</reference>
<feature type="compositionally biased region" description="Polar residues" evidence="3">
    <location>
        <begin position="1008"/>
        <end position="1017"/>
    </location>
</feature>
<sequence length="1291" mass="142549">MLHKSFKSGKCKTSLKLAVARIKLLKNKRDAQVKQLKRELAQLLEAGQEKTARIRVEHVVREEKTLAAYDLLDIYCELIVARLPIIESQKSCPIDLKEAVASVIFAAPRCADVPELLDVRKQFTAKYGKEFVTSALELRPNCGVGRMMVEKLSAKAPDGETKIKILTAIAQEHKINWDPASLGDNDLKPPEDLLNGPSNFEIASKKTVEPPNVRLPPDHKYESSTNMPDNNVSISSLGSQVYASTESSSHTRMNPTFSPEPKASESRTMGQEYGRPSSRDENILPPDRQYWNMEFKDATSAAEAAAESAERASMAARAAVELSSRGNIMRQHSTESNKSSVYGFRNEGSRTSGPKSQEPVTMDSAEVVQDSPESSSDIVSRRRQNQPRDRKETLPGVSENKFGGEASVKRRPSKSLSSDSSISSLDDETSVVSSQKSDRYYEKRSSTVESISTSWQDGNPENTDYVDEESVKRRSSQSEVESFYHQPQNKGSEYTDISGDGRTRKQFSRSSSHMSADGDHDDVIPNEDLKHWHDDDDNSLFSNDRGSVQVGAEQSVLFDESGSDDDHNFDLGAKYNEHESSFYFPSPIRESPSHLSTEKNTWNPRENRGEFLEKKPSAEEHFVTEPEPPFKSFEQQTKSGVHSQSDDLAPVAFDDSDGLSSESEEDNLHINGKRGSSTGLHTQNSFPRSPSSSQNDWSHSLTASSIRKEVAGTNRKVILQSLSDNLESKEAQLDRNQEVKVGFVGDSSEKYGFTDTPTPQRSSGHRKSMKSLDDSAAEPFPRPVIEEQLLQSSKFSSAKEIEAEENPSTLDTHNILNSESGLGLNLRNLTGGYRNKGYQRPPYTRAPLGDTSLLSRSQSTEDSSTSIEQPSVSPMKKTPLGSGTRNQEPYNQKMHAKGHKESSSIASKTFFDSDSDDTIEEPRRQTIGIERPSESWMKKKTLGSGIHNQEPYNQKMHTKAHKGSSSIASKAIFDSDSDDANEEPPHQTVGIERLSVSPMKKTPLGFGNRNQESYNQKMHTKAHKGSSSIASKAICDSDTDDANEESPRQTVGIERQSVIPMKKTPLGSGTRNQEPYNQKMHTKAHKGSSSIASKAITDSDSDDANEEPPRQTVDRSYIGGRHSRRTKDFPKHSETSTPSRLSYGSEVAATPDSGRRRNTSRSSPAAEPLWKPQSELMRSGNAEDSKLSETNTPVQQKPSKPIAESKSTVHQETSKFSQPSSTVDQLSNVSETLPQTTSLGSSGSPNTSSTSGGSASRENSVKKDGHVHPKLPDYDRLAAHFHSLRSNRRGT</sequence>
<feature type="region of interest" description="Disordered" evidence="3">
    <location>
        <begin position="747"/>
        <end position="778"/>
    </location>
</feature>
<feature type="compositionally biased region" description="Polar residues" evidence="3">
    <location>
        <begin position="1067"/>
        <end position="1076"/>
    </location>
</feature>
<feature type="compositionally biased region" description="Low complexity" evidence="3">
    <location>
        <begin position="852"/>
        <end position="869"/>
    </location>
</feature>
<feature type="compositionally biased region" description="Polar residues" evidence="3">
    <location>
        <begin position="593"/>
        <end position="604"/>
    </location>
</feature>
<name>A0A9Q0JUB7_9MAGN</name>
<feature type="compositionally biased region" description="Polar residues" evidence="3">
    <location>
        <begin position="447"/>
        <end position="462"/>
    </location>
</feature>
<dbReference type="PANTHER" id="PTHR12161:SF13">
    <property type="entry name" value="REGULATOR OF VPS4 ACTIVITY IN THE MVB PATHWAY PROTEIN"/>
    <property type="match status" value="1"/>
</dbReference>
<feature type="compositionally biased region" description="Basic and acidic residues" evidence="3">
    <location>
        <begin position="605"/>
        <end position="624"/>
    </location>
</feature>
<feature type="compositionally biased region" description="Polar residues" evidence="3">
    <location>
        <begin position="674"/>
        <end position="700"/>
    </location>
</feature>
<feature type="region of interest" description="Disordered" evidence="3">
    <location>
        <begin position="832"/>
        <end position="927"/>
    </location>
</feature>
<evidence type="ECO:0000256" key="2">
    <source>
        <dbReference type="SAM" id="Coils"/>
    </source>
</evidence>
<comment type="similarity">
    <text evidence="1">Belongs to the IST1 family.</text>
</comment>
<feature type="compositionally biased region" description="Polar residues" evidence="3">
    <location>
        <begin position="1087"/>
        <end position="1098"/>
    </location>
</feature>
<feature type="compositionally biased region" description="Basic and acidic residues" evidence="3">
    <location>
        <begin position="516"/>
        <end position="534"/>
    </location>
</feature>
<proteinExistence type="inferred from homology"/>
<feature type="compositionally biased region" description="Basic and acidic residues" evidence="3">
    <location>
        <begin position="436"/>
        <end position="446"/>
    </location>
</feature>
<comment type="caution">
    <text evidence="4">The sequence shown here is derived from an EMBL/GenBank/DDBJ whole genome shotgun (WGS) entry which is preliminary data.</text>
</comment>
<feature type="compositionally biased region" description="Basic and acidic residues" evidence="3">
    <location>
        <begin position="1259"/>
        <end position="1278"/>
    </location>
</feature>
<feature type="region of interest" description="Disordered" evidence="3">
    <location>
        <begin position="325"/>
        <end position="700"/>
    </location>
</feature>
<feature type="region of interest" description="Disordered" evidence="3">
    <location>
        <begin position="195"/>
        <end position="285"/>
    </location>
</feature>
<feature type="compositionally biased region" description="Polar residues" evidence="3">
    <location>
        <begin position="477"/>
        <end position="492"/>
    </location>
</feature>
<feature type="coiled-coil region" evidence="2">
    <location>
        <begin position="26"/>
        <end position="53"/>
    </location>
</feature>
<dbReference type="InterPro" id="IPR005061">
    <property type="entry name" value="Ist1"/>
</dbReference>
<keyword evidence="2" id="KW-0175">Coiled coil</keyword>